<gene>
    <name evidence="1" type="ORF">COLO4_01870</name>
</gene>
<dbReference type="Proteomes" id="UP000187203">
    <property type="component" value="Unassembled WGS sequence"/>
</dbReference>
<evidence type="ECO:0000313" key="2">
    <source>
        <dbReference type="Proteomes" id="UP000187203"/>
    </source>
</evidence>
<comment type="caution">
    <text evidence="1">The sequence shown here is derived from an EMBL/GenBank/DDBJ whole genome shotgun (WGS) entry which is preliminary data.</text>
</comment>
<dbReference type="EMBL" id="AWUE01004550">
    <property type="protein sequence ID" value="OMP13333.1"/>
    <property type="molecule type" value="Genomic_DNA"/>
</dbReference>
<organism evidence="1 2">
    <name type="scientific">Corchorus olitorius</name>
    <dbReference type="NCBI Taxonomy" id="93759"/>
    <lineage>
        <taxon>Eukaryota</taxon>
        <taxon>Viridiplantae</taxon>
        <taxon>Streptophyta</taxon>
        <taxon>Embryophyta</taxon>
        <taxon>Tracheophyta</taxon>
        <taxon>Spermatophyta</taxon>
        <taxon>Magnoliopsida</taxon>
        <taxon>eudicotyledons</taxon>
        <taxon>Gunneridae</taxon>
        <taxon>Pentapetalae</taxon>
        <taxon>rosids</taxon>
        <taxon>malvids</taxon>
        <taxon>Malvales</taxon>
        <taxon>Malvaceae</taxon>
        <taxon>Grewioideae</taxon>
        <taxon>Apeibeae</taxon>
        <taxon>Corchorus</taxon>
    </lineage>
</organism>
<evidence type="ECO:0000313" key="1">
    <source>
        <dbReference type="EMBL" id="OMP13333.1"/>
    </source>
</evidence>
<dbReference type="AlphaFoldDB" id="A0A1R3L1U9"/>
<sequence>MASECTLEKSYGTLTRSYLGAIYPRKKSVLLRNC</sequence>
<reference evidence="2" key="1">
    <citation type="submission" date="2013-09" db="EMBL/GenBank/DDBJ databases">
        <title>Corchorus olitorius genome sequencing.</title>
        <authorList>
            <person name="Alam M."/>
            <person name="Haque M.S."/>
            <person name="Islam M.S."/>
            <person name="Emdad E.M."/>
            <person name="Islam M.M."/>
            <person name="Ahmed B."/>
            <person name="Halim A."/>
            <person name="Hossen Q.M.M."/>
            <person name="Hossain M.Z."/>
            <person name="Ahmed R."/>
            <person name="Khan M.M."/>
            <person name="Islam R."/>
            <person name="Rashid M.M."/>
            <person name="Khan S.A."/>
            <person name="Rahman M.S."/>
            <person name="Alam M."/>
            <person name="Yahiya A.S."/>
            <person name="Khan M.S."/>
            <person name="Azam M.S."/>
            <person name="Haque T."/>
            <person name="Lashkar M.Z.H."/>
            <person name="Akhand A.I."/>
            <person name="Morshed G."/>
            <person name="Roy S."/>
            <person name="Uddin K.S."/>
            <person name="Rabeya T."/>
            <person name="Hossain A.S."/>
            <person name="Chowdhury A."/>
            <person name="Snigdha A.R."/>
            <person name="Mortoza M.S."/>
            <person name="Matin S.A."/>
            <person name="Hoque S.M.E."/>
            <person name="Islam M.K."/>
            <person name="Roy D.K."/>
            <person name="Haider R."/>
            <person name="Moosa M.M."/>
            <person name="Elias S.M."/>
            <person name="Hasan A.M."/>
            <person name="Jahan S."/>
            <person name="Shafiuddin M."/>
            <person name="Mahmood N."/>
            <person name="Shommy N.S."/>
        </authorList>
    </citation>
    <scope>NUCLEOTIDE SEQUENCE [LARGE SCALE GENOMIC DNA]</scope>
    <source>
        <strain evidence="2">cv. O-4</strain>
    </source>
</reference>
<name>A0A1R3L1U9_9ROSI</name>
<keyword evidence="2" id="KW-1185">Reference proteome</keyword>
<proteinExistence type="predicted"/>
<accession>A0A1R3L1U9</accession>
<protein>
    <submittedName>
        <fullName evidence="1">Uncharacterized protein</fullName>
    </submittedName>
</protein>